<accession>A0A699QJ39</accession>
<organism evidence="2">
    <name type="scientific">Tanacetum cinerariifolium</name>
    <name type="common">Dalmatian daisy</name>
    <name type="synonym">Chrysanthemum cinerariifolium</name>
    <dbReference type="NCBI Taxonomy" id="118510"/>
    <lineage>
        <taxon>Eukaryota</taxon>
        <taxon>Viridiplantae</taxon>
        <taxon>Streptophyta</taxon>
        <taxon>Embryophyta</taxon>
        <taxon>Tracheophyta</taxon>
        <taxon>Spermatophyta</taxon>
        <taxon>Magnoliopsida</taxon>
        <taxon>eudicotyledons</taxon>
        <taxon>Gunneridae</taxon>
        <taxon>Pentapetalae</taxon>
        <taxon>asterids</taxon>
        <taxon>campanulids</taxon>
        <taxon>Asterales</taxon>
        <taxon>Asteraceae</taxon>
        <taxon>Asteroideae</taxon>
        <taxon>Anthemideae</taxon>
        <taxon>Anthemidinae</taxon>
        <taxon>Tanacetum</taxon>
    </lineage>
</organism>
<sequence>MAMLNMRARRFFQRTGRNFGANGTTCIGFYMSKVECYNCNRRGHFAREYRSSKDSRNKETQRRNVLVETSTSNALVSQCDGVGIYDWSFHAEEEPTNYALMVFTSSSSSSSDNEVASCSKACIKAYSTL</sequence>
<dbReference type="AlphaFoldDB" id="A0A699QJ39"/>
<reference evidence="2" key="1">
    <citation type="journal article" date="2019" name="Sci. Rep.">
        <title>Draft genome of Tanacetum cinerariifolium, the natural source of mosquito coil.</title>
        <authorList>
            <person name="Yamashiro T."/>
            <person name="Shiraishi A."/>
            <person name="Satake H."/>
            <person name="Nakayama K."/>
        </authorList>
    </citation>
    <scope>NUCLEOTIDE SEQUENCE</scope>
</reference>
<comment type="caution">
    <text evidence="2">The sequence shown here is derived from an EMBL/GenBank/DDBJ whole genome shotgun (WGS) entry which is preliminary data.</text>
</comment>
<dbReference type="InterPro" id="IPR001878">
    <property type="entry name" value="Znf_CCHC"/>
</dbReference>
<dbReference type="Gene3D" id="4.10.60.10">
    <property type="entry name" value="Zinc finger, CCHC-type"/>
    <property type="match status" value="1"/>
</dbReference>
<evidence type="ECO:0000259" key="1">
    <source>
        <dbReference type="Pfam" id="PF00098"/>
    </source>
</evidence>
<dbReference type="Pfam" id="PF00098">
    <property type="entry name" value="zf-CCHC"/>
    <property type="match status" value="1"/>
</dbReference>
<name>A0A699QJ39_TANCI</name>
<dbReference type="InterPro" id="IPR036875">
    <property type="entry name" value="Znf_CCHC_sf"/>
</dbReference>
<dbReference type="GO" id="GO:0008270">
    <property type="term" value="F:zinc ion binding"/>
    <property type="evidence" value="ECO:0007669"/>
    <property type="project" value="InterPro"/>
</dbReference>
<dbReference type="SUPFAM" id="SSF57756">
    <property type="entry name" value="Retrovirus zinc finger-like domains"/>
    <property type="match status" value="1"/>
</dbReference>
<evidence type="ECO:0000313" key="2">
    <source>
        <dbReference type="EMBL" id="GFC63202.1"/>
    </source>
</evidence>
<protein>
    <recommendedName>
        <fullName evidence="1">CCHC-type domain-containing protein</fullName>
    </recommendedName>
</protein>
<gene>
    <name evidence="2" type="ORF">Tci_835172</name>
</gene>
<feature type="domain" description="CCHC-type" evidence="1">
    <location>
        <begin position="35"/>
        <end position="48"/>
    </location>
</feature>
<proteinExistence type="predicted"/>
<dbReference type="GO" id="GO:0003676">
    <property type="term" value="F:nucleic acid binding"/>
    <property type="evidence" value="ECO:0007669"/>
    <property type="project" value="InterPro"/>
</dbReference>
<dbReference type="EMBL" id="BKCJ010996953">
    <property type="protein sequence ID" value="GFC63202.1"/>
    <property type="molecule type" value="Genomic_DNA"/>
</dbReference>